<dbReference type="STRING" id="282301.A0A267DYF0"/>
<dbReference type="Pfam" id="PF00171">
    <property type="entry name" value="Aldedh"/>
    <property type="match status" value="1"/>
</dbReference>
<evidence type="ECO:0000313" key="3">
    <source>
        <dbReference type="Proteomes" id="UP000215902"/>
    </source>
</evidence>
<protein>
    <recommendedName>
        <fullName evidence="1">Aldehyde dehydrogenase domain-containing protein</fullName>
    </recommendedName>
</protein>
<dbReference type="InterPro" id="IPR015590">
    <property type="entry name" value="Aldehyde_DH_dom"/>
</dbReference>
<name>A0A267DYF0_9PLAT</name>
<dbReference type="InterPro" id="IPR016161">
    <property type="entry name" value="Ald_DH/histidinol_DH"/>
</dbReference>
<organism evidence="2 3">
    <name type="scientific">Macrostomum lignano</name>
    <dbReference type="NCBI Taxonomy" id="282301"/>
    <lineage>
        <taxon>Eukaryota</taxon>
        <taxon>Metazoa</taxon>
        <taxon>Spiralia</taxon>
        <taxon>Lophotrochozoa</taxon>
        <taxon>Platyhelminthes</taxon>
        <taxon>Rhabditophora</taxon>
        <taxon>Macrostomorpha</taxon>
        <taxon>Macrostomida</taxon>
        <taxon>Macrostomidae</taxon>
        <taxon>Macrostomum</taxon>
    </lineage>
</organism>
<evidence type="ECO:0000259" key="1">
    <source>
        <dbReference type="Pfam" id="PF00171"/>
    </source>
</evidence>
<dbReference type="PANTHER" id="PTHR11699">
    <property type="entry name" value="ALDEHYDE DEHYDROGENASE-RELATED"/>
    <property type="match status" value="1"/>
</dbReference>
<gene>
    <name evidence="2" type="ORF">BOX15_Mlig023222g1</name>
</gene>
<dbReference type="InterPro" id="IPR016163">
    <property type="entry name" value="Ald_DH_C"/>
</dbReference>
<sequence>PTDLKRIMQSASYPADVEQSLEPLLRWLRDTPGLGGQVRPFRSGQFVGDTAAAATPLASPWSCWSASVTGVSVPAEASANAEPPAASTGDLAEALRRLRKIATNRRELSSLAEIFATGRAPADVAADLDSIDALLADAVELPPSRPLPSIELAVIGGPRPLLDCFRRLLACLASGCGLCLATAGPADPAALPCCLFAAMAAEANWPAGRLEFLPGIGAIPQQVSRLWAPAAAEPLLSGQLPKALEAAAFRASPSAASSLFVIAPPCDLGAAADDLAMSLAACNGQLAETPKRLLLQESLAGDFLALLSERMSRLRASDRPLVCLDAGPPLSASSSGTAAALANAIVEGASVAAAAAAAVDSKSVGFIAPTVLTGPQPSDRLLQTPHAGPLAVALVFRSAAEALKLAAAGGLPADSVTLHCQRSSLLWELIPGFSPAASVWVNSRPRPHPLEPELGPRCDLAWTLSPADVEDEAESLEVSVGICPLASAAAAAEAALAIGRSASRTARSDAAACLAELADRCPRRLRASLPVRPDEIGAARLAPAGPAFPGQAAVRAVPPAALVIDAGVESARTARQLLRLVALAVAMRVPVAVATTGAWAPKALLGLPQACAPHFVATSPAEAAELRARLLAARPAALCLLGGNRADFAGHLGGWRSGAAAGRRLLFCPDDSDSAPELDELRLCLCRQSAVWLPAKHSLA</sequence>
<dbReference type="Proteomes" id="UP000215902">
    <property type="component" value="Unassembled WGS sequence"/>
</dbReference>
<comment type="caution">
    <text evidence="2">The sequence shown here is derived from an EMBL/GenBank/DDBJ whole genome shotgun (WGS) entry which is preliminary data.</text>
</comment>
<keyword evidence="3" id="KW-1185">Reference proteome</keyword>
<feature type="domain" description="Aldehyde dehydrogenase" evidence="1">
    <location>
        <begin position="258"/>
        <end position="406"/>
    </location>
</feature>
<dbReference type="GO" id="GO:0016620">
    <property type="term" value="F:oxidoreductase activity, acting on the aldehyde or oxo group of donors, NAD or NADP as acceptor"/>
    <property type="evidence" value="ECO:0007669"/>
    <property type="project" value="InterPro"/>
</dbReference>
<dbReference type="EMBL" id="NIVC01003040">
    <property type="protein sequence ID" value="PAA53694.1"/>
    <property type="molecule type" value="Genomic_DNA"/>
</dbReference>
<reference evidence="2 3" key="1">
    <citation type="submission" date="2017-06" db="EMBL/GenBank/DDBJ databases">
        <title>A platform for efficient transgenesis in Macrostomum lignano, a flatworm model organism for stem cell research.</title>
        <authorList>
            <person name="Berezikov E."/>
        </authorList>
    </citation>
    <scope>NUCLEOTIDE SEQUENCE [LARGE SCALE GENOMIC DNA]</scope>
    <source>
        <strain evidence="2">DV1</strain>
        <tissue evidence="2">Whole organism</tissue>
    </source>
</reference>
<dbReference type="SUPFAM" id="SSF53720">
    <property type="entry name" value="ALDH-like"/>
    <property type="match status" value="1"/>
</dbReference>
<feature type="non-terminal residue" evidence="2">
    <location>
        <position position="1"/>
    </location>
</feature>
<accession>A0A267DYF0</accession>
<evidence type="ECO:0000313" key="2">
    <source>
        <dbReference type="EMBL" id="PAA53694.1"/>
    </source>
</evidence>
<dbReference type="Gene3D" id="3.40.309.10">
    <property type="entry name" value="Aldehyde Dehydrogenase, Chain A, domain 2"/>
    <property type="match status" value="1"/>
</dbReference>
<proteinExistence type="predicted"/>
<dbReference type="AlphaFoldDB" id="A0A267DYF0"/>